<keyword evidence="4" id="KW-0732">Signal</keyword>
<dbReference type="GO" id="GO:0030596">
    <property type="term" value="F:alpha-L-rhamnosidase activity"/>
    <property type="evidence" value="ECO:0007669"/>
    <property type="project" value="UniProtKB-EC"/>
</dbReference>
<dbReference type="InterPro" id="IPR035396">
    <property type="entry name" value="Bac_rhamnosid6H"/>
</dbReference>
<proteinExistence type="predicted"/>
<dbReference type="PANTHER" id="PTHR33307">
    <property type="entry name" value="ALPHA-RHAMNOSIDASE (EUROFUNG)"/>
    <property type="match status" value="1"/>
</dbReference>
<evidence type="ECO:0000256" key="2">
    <source>
        <dbReference type="ARBA" id="ARBA00012652"/>
    </source>
</evidence>
<keyword evidence="10" id="KW-1185">Reference proteome</keyword>
<sequence length="876" mass="99630">MNYLLLLFSVLLVNQSVAQSFSFIDLKTEYLINPIGLDIPRPRLNFRANDSDIKQKIFIQISKDSLFNETGNLVWKSNGFSSDINQIVYSGAQLEAFQKYFWRIVEDQKPISAVASFEMGKMSPKDWKGSWISDGHDRNKLAAPYFRKQILLKKKIKSARAYIATGGLYELSINGEKVGNHRLDPAFTRYDRRLLYVSYDVTKALAKDQNLIGVVLGNGWYNHQSMAVWYFDEAPWRNRPTFCLDIHINYVDGTSEVIATDKSWKTSEGPLQFNSIYTAEHYDARLEKSTWLTKEEIEKDWKPVVVRAAPAQHIVAQSLHPIRNTQRIPPLKMTQMNDTTYIFDFGRNIAGVTELSIMGPSGTRIRLKHGERLDAKGYVDISNIDEHYRPKDARDPFQTDIILLSGRQDKFMPKFNYKGFQYVELTSSIPLAIKQDNLTAFFMHSDVPVVGTINSSNEVLNKIWSATNNSYLSNLFGYPTDCPQREKNGWTGDGHIAVETGLYNFDAITIYEKWLADHFDEQQANGIFPAIIPSSGWGYDWANGPDWTSSIAIIPWNIYLFYGDSRLLQQAYEPLKRYVNYIDEQSPEGLTSWGLGDWVPVNSSSSVELTTSIYFYTNANILTKAAQLFNMPEDVKKYQQLARKIKNAINAKYLNLATGQYASGLQTEQSMPLYWGIVPEEVKAKVVAKLVQRVNADGNKIDVGLLGTKSLLNALSENGHADLAYTLASREEYPSWGWWIKNGATTLYENWNINAKRDISMNHIMFGEIGAWLYKGIAGIKPDEDNPGFKHILLKPHIMPKLKDFKASYSSIRGEIAIEWKTVNKKIILTVTIPPATTATLMLPAIPNKKVYQQHTLIKTSEAKILQSGVYSYVYQ</sequence>
<evidence type="ECO:0000313" key="10">
    <source>
        <dbReference type="Proteomes" id="UP000679691"/>
    </source>
</evidence>
<dbReference type="Gene3D" id="2.60.40.10">
    <property type="entry name" value="Immunoglobulins"/>
    <property type="match status" value="1"/>
</dbReference>
<evidence type="ECO:0000313" key="9">
    <source>
        <dbReference type="EMBL" id="MBP3942385.1"/>
    </source>
</evidence>
<dbReference type="Gene3D" id="1.50.10.10">
    <property type="match status" value="1"/>
</dbReference>
<evidence type="ECO:0000256" key="4">
    <source>
        <dbReference type="SAM" id="SignalP"/>
    </source>
</evidence>
<dbReference type="Proteomes" id="UP000679691">
    <property type="component" value="Unassembled WGS sequence"/>
</dbReference>
<dbReference type="Pfam" id="PF17389">
    <property type="entry name" value="Bac_rhamnosid6H"/>
    <property type="match status" value="1"/>
</dbReference>
<evidence type="ECO:0000259" key="6">
    <source>
        <dbReference type="Pfam" id="PF08531"/>
    </source>
</evidence>
<dbReference type="Pfam" id="PF08531">
    <property type="entry name" value="Bac_rhamnosid_N"/>
    <property type="match status" value="1"/>
</dbReference>
<dbReference type="InterPro" id="IPR035398">
    <property type="entry name" value="Bac_rhamnosid_C"/>
</dbReference>
<reference evidence="9" key="1">
    <citation type="submission" date="2021-03" db="EMBL/GenBank/DDBJ databases">
        <authorList>
            <person name="Lu T."/>
            <person name="Wang Q."/>
            <person name="Han X."/>
        </authorList>
    </citation>
    <scope>NUCLEOTIDE SEQUENCE</scope>
    <source>
        <strain evidence="9">WQ 2009</strain>
    </source>
</reference>
<comment type="caution">
    <text evidence="9">The sequence shown here is derived from an EMBL/GenBank/DDBJ whole genome shotgun (WGS) entry which is preliminary data.</text>
</comment>
<evidence type="ECO:0000256" key="1">
    <source>
        <dbReference type="ARBA" id="ARBA00001445"/>
    </source>
</evidence>
<dbReference type="InterPro" id="IPR008928">
    <property type="entry name" value="6-hairpin_glycosidase_sf"/>
</dbReference>
<dbReference type="EMBL" id="JAGKSB010000002">
    <property type="protein sequence ID" value="MBP3942385.1"/>
    <property type="molecule type" value="Genomic_DNA"/>
</dbReference>
<organism evidence="9 10">
    <name type="scientific">Rhinopithecimicrobium faecis</name>
    <dbReference type="NCBI Taxonomy" id="2820698"/>
    <lineage>
        <taxon>Bacteria</taxon>
        <taxon>Pseudomonadati</taxon>
        <taxon>Bacteroidota</taxon>
        <taxon>Sphingobacteriia</taxon>
        <taxon>Sphingobacteriales</taxon>
        <taxon>Sphingobacteriaceae</taxon>
        <taxon>Rhinopithecimicrobium</taxon>
    </lineage>
</organism>
<dbReference type="GO" id="GO:0005975">
    <property type="term" value="P:carbohydrate metabolic process"/>
    <property type="evidence" value="ECO:0007669"/>
    <property type="project" value="InterPro"/>
</dbReference>
<keyword evidence="3 9" id="KW-0378">Hydrolase</keyword>
<feature type="domain" description="Alpha-L-rhamnosidase six-hairpin glycosidase" evidence="7">
    <location>
        <begin position="450"/>
        <end position="776"/>
    </location>
</feature>
<feature type="domain" description="Bacterial alpha-L-rhamnosidase N-terminal" evidence="6">
    <location>
        <begin position="154"/>
        <end position="326"/>
    </location>
</feature>
<dbReference type="InterPro" id="IPR013737">
    <property type="entry name" value="Bac_rhamnosid_N"/>
</dbReference>
<dbReference type="Gene3D" id="2.60.420.10">
    <property type="entry name" value="Maltose phosphorylase, domain 3"/>
    <property type="match status" value="1"/>
</dbReference>
<dbReference type="Pfam" id="PF05592">
    <property type="entry name" value="Bac_rhamnosid"/>
    <property type="match status" value="1"/>
</dbReference>
<dbReference type="Gene3D" id="2.60.120.260">
    <property type="entry name" value="Galactose-binding domain-like"/>
    <property type="match status" value="2"/>
</dbReference>
<evidence type="ECO:0000259" key="7">
    <source>
        <dbReference type="Pfam" id="PF17389"/>
    </source>
</evidence>
<feature type="domain" description="Alpha-L-rhamnosidase concanavalin-like" evidence="5">
    <location>
        <begin position="335"/>
        <end position="444"/>
    </location>
</feature>
<dbReference type="InterPro" id="IPR013783">
    <property type="entry name" value="Ig-like_fold"/>
</dbReference>
<dbReference type="InterPro" id="IPR016007">
    <property type="entry name" value="Alpha_rhamnosid"/>
</dbReference>
<dbReference type="InterPro" id="IPR008902">
    <property type="entry name" value="Rhamnosid_concanavalin"/>
</dbReference>
<dbReference type="Pfam" id="PF17390">
    <property type="entry name" value="Bac_rhamnosid_C"/>
    <property type="match status" value="1"/>
</dbReference>
<protein>
    <recommendedName>
        <fullName evidence="2">alpha-L-rhamnosidase</fullName>
        <ecNumber evidence="2">3.2.1.40</ecNumber>
    </recommendedName>
</protein>
<dbReference type="SUPFAM" id="SSF48208">
    <property type="entry name" value="Six-hairpin glycosidases"/>
    <property type="match status" value="1"/>
</dbReference>
<dbReference type="PANTHER" id="PTHR33307:SF6">
    <property type="entry name" value="ALPHA-RHAMNOSIDASE (EUROFUNG)-RELATED"/>
    <property type="match status" value="1"/>
</dbReference>
<name>A0A8T4H7X5_9SPHI</name>
<feature type="domain" description="Alpha-L-rhamnosidase C-terminal" evidence="8">
    <location>
        <begin position="779"/>
        <end position="856"/>
    </location>
</feature>
<evidence type="ECO:0000259" key="5">
    <source>
        <dbReference type="Pfam" id="PF05592"/>
    </source>
</evidence>
<gene>
    <name evidence="9" type="ORF">J5U18_02210</name>
</gene>
<evidence type="ECO:0000259" key="8">
    <source>
        <dbReference type="Pfam" id="PF17390"/>
    </source>
</evidence>
<accession>A0A8T4H7X5</accession>
<feature type="signal peptide" evidence="4">
    <location>
        <begin position="1"/>
        <end position="18"/>
    </location>
</feature>
<dbReference type="PIRSF" id="PIRSF010631">
    <property type="entry name" value="A-rhamnsds"/>
    <property type="match status" value="1"/>
</dbReference>
<dbReference type="RefSeq" id="WP_353545868.1">
    <property type="nucleotide sequence ID" value="NZ_JAGKSB010000002.1"/>
</dbReference>
<evidence type="ECO:0000256" key="3">
    <source>
        <dbReference type="ARBA" id="ARBA00022801"/>
    </source>
</evidence>
<feature type="chain" id="PRO_5035775873" description="alpha-L-rhamnosidase" evidence="4">
    <location>
        <begin position="19"/>
        <end position="876"/>
    </location>
</feature>
<dbReference type="InterPro" id="IPR012341">
    <property type="entry name" value="6hp_glycosidase-like_sf"/>
</dbReference>
<dbReference type="Pfam" id="PF25788">
    <property type="entry name" value="Ig_Rha78A_N"/>
    <property type="match status" value="1"/>
</dbReference>
<dbReference type="EC" id="3.2.1.40" evidence="2"/>
<comment type="catalytic activity">
    <reaction evidence="1">
        <text>Hydrolysis of terminal non-reducing alpha-L-rhamnose residues in alpha-L-rhamnosides.</text>
        <dbReference type="EC" id="3.2.1.40"/>
    </reaction>
</comment>
<dbReference type="AlphaFoldDB" id="A0A8T4H7X5"/>